<feature type="transmembrane region" description="Helical" evidence="7">
    <location>
        <begin position="382"/>
        <end position="400"/>
    </location>
</feature>
<keyword evidence="3" id="KW-0813">Transport</keyword>
<feature type="transmembrane region" description="Helical" evidence="7">
    <location>
        <begin position="205"/>
        <end position="224"/>
    </location>
</feature>
<feature type="transmembrane region" description="Helical" evidence="7">
    <location>
        <begin position="521"/>
        <end position="540"/>
    </location>
</feature>
<feature type="transmembrane region" description="Helical" evidence="7">
    <location>
        <begin position="116"/>
        <end position="135"/>
    </location>
</feature>
<comment type="similarity">
    <text evidence="2">Belongs to the major facilitator superfamily. TCR/Tet family.</text>
</comment>
<proteinExistence type="inferred from homology"/>
<feature type="transmembrane region" description="Helical" evidence="7">
    <location>
        <begin position="320"/>
        <end position="342"/>
    </location>
</feature>
<evidence type="ECO:0000256" key="5">
    <source>
        <dbReference type="ARBA" id="ARBA00022989"/>
    </source>
</evidence>
<feature type="transmembrane region" description="Helical" evidence="7">
    <location>
        <begin position="87"/>
        <end position="104"/>
    </location>
</feature>
<name>A0A364LCK6_TALAM</name>
<organism evidence="9 10">
    <name type="scientific">Talaromyces amestolkiae</name>
    <dbReference type="NCBI Taxonomy" id="1196081"/>
    <lineage>
        <taxon>Eukaryota</taxon>
        <taxon>Fungi</taxon>
        <taxon>Dikarya</taxon>
        <taxon>Ascomycota</taxon>
        <taxon>Pezizomycotina</taxon>
        <taxon>Eurotiomycetes</taxon>
        <taxon>Eurotiomycetidae</taxon>
        <taxon>Eurotiales</taxon>
        <taxon>Trichocomaceae</taxon>
        <taxon>Talaromyces</taxon>
        <taxon>Talaromyces sect. Talaromyces</taxon>
    </lineage>
</organism>
<comment type="subcellular location">
    <subcellularLocation>
        <location evidence="1">Membrane</location>
        <topology evidence="1">Multi-pass membrane protein</topology>
    </subcellularLocation>
</comment>
<dbReference type="RefSeq" id="XP_040738036.1">
    <property type="nucleotide sequence ID" value="XM_040882460.1"/>
</dbReference>
<evidence type="ECO:0000313" key="9">
    <source>
        <dbReference type="EMBL" id="RAO73522.1"/>
    </source>
</evidence>
<evidence type="ECO:0000313" key="10">
    <source>
        <dbReference type="Proteomes" id="UP000249363"/>
    </source>
</evidence>
<evidence type="ECO:0000256" key="2">
    <source>
        <dbReference type="ARBA" id="ARBA00007520"/>
    </source>
</evidence>
<accession>A0A364LCK6</accession>
<dbReference type="AlphaFoldDB" id="A0A364LCK6"/>
<dbReference type="Pfam" id="PF07690">
    <property type="entry name" value="MFS_1"/>
    <property type="match status" value="1"/>
</dbReference>
<feature type="transmembrane region" description="Helical" evidence="7">
    <location>
        <begin position="141"/>
        <end position="162"/>
    </location>
</feature>
<evidence type="ECO:0000256" key="6">
    <source>
        <dbReference type="ARBA" id="ARBA00023136"/>
    </source>
</evidence>
<keyword evidence="4 7" id="KW-0812">Transmembrane</keyword>
<feature type="transmembrane region" description="Helical" evidence="7">
    <location>
        <begin position="277"/>
        <end position="299"/>
    </location>
</feature>
<sequence length="547" mass="58743">MASGSSEIFNHADSVPAVQASTHGEKSEQLAAALEEKEPSPRSVHGIRWGLAVSAILSSTFLFALDNTVVADVQPAILNTFGKIEDLPWLGVAFALGGIAILPWGKAYTVFNIKWLYITTIVLFEAGSALCGGAPNMNALIVGRAIAGLGGSGMYSGCLTYLSVTTSTRERPLYMALVLLAWGLGTVLGPVIGGAFADSSATWRWSFYINLVIGAVFSPIYFLMLPQIDFGGNLSLAQKLAKMDWVGMVVFFAGATCLTMAISFGGTTYAWDSGSEIAFWVVSGVLLIVMILITVRPILVSKTDRLYPGHFVRKPELVNLQLQLFLVTGVMMGTAYYIPLYFQFAREDSALRAAVRLLPFIAMAVSFCVISGALMPKFGYYMPWYTWGSALVVIGSALMYTVDANTSPSHVYGYTVLLGIGAGSYLQAGYAIVQMLVPQEEVGNAVGFMSVSQDLGIVFILALAGTVYQNLALKRLTPLLAGRPASDVMQVIAGTSNSVFKSLDPDLQRKVVGEITRSLSAVWAVLIGVGALCFILSLFLKRQRAWP</sequence>
<dbReference type="InterPro" id="IPR020846">
    <property type="entry name" value="MFS_dom"/>
</dbReference>
<evidence type="ECO:0000256" key="7">
    <source>
        <dbReference type="SAM" id="Phobius"/>
    </source>
</evidence>
<dbReference type="PROSITE" id="PS50850">
    <property type="entry name" value="MFS"/>
    <property type="match status" value="1"/>
</dbReference>
<feature type="transmembrane region" description="Helical" evidence="7">
    <location>
        <begin position="354"/>
        <end position="375"/>
    </location>
</feature>
<protein>
    <recommendedName>
        <fullName evidence="8">Major facilitator superfamily (MFS) profile domain-containing protein</fullName>
    </recommendedName>
</protein>
<keyword evidence="5 7" id="KW-1133">Transmembrane helix</keyword>
<dbReference type="GeneID" id="63798748"/>
<dbReference type="EMBL" id="MIKG01000025">
    <property type="protein sequence ID" value="RAO73522.1"/>
    <property type="molecule type" value="Genomic_DNA"/>
</dbReference>
<dbReference type="InterPro" id="IPR036259">
    <property type="entry name" value="MFS_trans_sf"/>
</dbReference>
<evidence type="ECO:0000256" key="4">
    <source>
        <dbReference type="ARBA" id="ARBA00022692"/>
    </source>
</evidence>
<comment type="caution">
    <text evidence="9">The sequence shown here is derived from an EMBL/GenBank/DDBJ whole genome shotgun (WGS) entry which is preliminary data.</text>
</comment>
<dbReference type="Proteomes" id="UP000249363">
    <property type="component" value="Unassembled WGS sequence"/>
</dbReference>
<dbReference type="PANTHER" id="PTHR23501">
    <property type="entry name" value="MAJOR FACILITATOR SUPERFAMILY"/>
    <property type="match status" value="1"/>
</dbReference>
<keyword evidence="10" id="KW-1185">Reference proteome</keyword>
<evidence type="ECO:0000259" key="8">
    <source>
        <dbReference type="PROSITE" id="PS50850"/>
    </source>
</evidence>
<reference evidence="9 10" key="1">
    <citation type="journal article" date="2017" name="Biotechnol. Biofuels">
        <title>Differential beta-glucosidase expression as a function of carbon source availability in Talaromyces amestolkiae: a genomic and proteomic approach.</title>
        <authorList>
            <person name="de Eugenio L.I."/>
            <person name="Mendez-Liter J.A."/>
            <person name="Nieto-Dominguez M."/>
            <person name="Alonso L."/>
            <person name="Gil-Munoz J."/>
            <person name="Barriuso J."/>
            <person name="Prieto A."/>
            <person name="Martinez M.J."/>
        </authorList>
    </citation>
    <scope>NUCLEOTIDE SEQUENCE [LARGE SCALE GENOMIC DNA]</scope>
    <source>
        <strain evidence="9 10">CIB</strain>
    </source>
</reference>
<evidence type="ECO:0000256" key="3">
    <source>
        <dbReference type="ARBA" id="ARBA00022448"/>
    </source>
</evidence>
<evidence type="ECO:0000256" key="1">
    <source>
        <dbReference type="ARBA" id="ARBA00004141"/>
    </source>
</evidence>
<feature type="transmembrane region" description="Helical" evidence="7">
    <location>
        <begin position="445"/>
        <end position="468"/>
    </location>
</feature>
<feature type="transmembrane region" description="Helical" evidence="7">
    <location>
        <begin position="174"/>
        <end position="193"/>
    </location>
</feature>
<gene>
    <name evidence="9" type="ORF">BHQ10_009534</name>
</gene>
<dbReference type="GO" id="GO:0022857">
    <property type="term" value="F:transmembrane transporter activity"/>
    <property type="evidence" value="ECO:0007669"/>
    <property type="project" value="InterPro"/>
</dbReference>
<keyword evidence="6 7" id="KW-0472">Membrane</keyword>
<dbReference type="PANTHER" id="PTHR23501:SF12">
    <property type="entry name" value="MAJOR FACILITATOR SUPERFAMILY (MFS) PROFILE DOMAIN-CONTAINING PROTEIN-RELATED"/>
    <property type="match status" value="1"/>
</dbReference>
<dbReference type="SUPFAM" id="SSF103473">
    <property type="entry name" value="MFS general substrate transporter"/>
    <property type="match status" value="2"/>
</dbReference>
<dbReference type="InterPro" id="IPR011701">
    <property type="entry name" value="MFS"/>
</dbReference>
<feature type="transmembrane region" description="Helical" evidence="7">
    <location>
        <begin position="412"/>
        <end position="433"/>
    </location>
</feature>
<dbReference type="GO" id="GO:0005886">
    <property type="term" value="C:plasma membrane"/>
    <property type="evidence" value="ECO:0007669"/>
    <property type="project" value="TreeGrafter"/>
</dbReference>
<feature type="domain" description="Major facilitator superfamily (MFS) profile" evidence="8">
    <location>
        <begin position="52"/>
        <end position="545"/>
    </location>
</feature>
<dbReference type="OrthoDB" id="10021397at2759"/>
<feature type="transmembrane region" description="Helical" evidence="7">
    <location>
        <begin position="245"/>
        <end position="271"/>
    </location>
</feature>
<dbReference type="Gene3D" id="1.20.1250.20">
    <property type="entry name" value="MFS general substrate transporter like domains"/>
    <property type="match status" value="2"/>
</dbReference>
<dbReference type="FunFam" id="1.20.1250.20:FF:000429">
    <property type="entry name" value="MFS drug efflux transporter, putative"/>
    <property type="match status" value="1"/>
</dbReference>